<name>A0A368W4A2_9BACL</name>
<reference evidence="2 3" key="1">
    <citation type="submission" date="2018-07" db="EMBL/GenBank/DDBJ databases">
        <title>Genomic Encyclopedia of Type Strains, Phase III (KMG-III): the genomes of soil and plant-associated and newly described type strains.</title>
        <authorList>
            <person name="Whitman W."/>
        </authorList>
    </citation>
    <scope>NUCLEOTIDE SEQUENCE [LARGE SCALE GENOMIC DNA]</scope>
    <source>
        <strain evidence="2 3">CECT 7506</strain>
    </source>
</reference>
<feature type="transmembrane region" description="Helical" evidence="1">
    <location>
        <begin position="91"/>
        <end position="116"/>
    </location>
</feature>
<comment type="caution">
    <text evidence="2">The sequence shown here is derived from an EMBL/GenBank/DDBJ whole genome shotgun (WGS) entry which is preliminary data.</text>
</comment>
<evidence type="ECO:0000313" key="2">
    <source>
        <dbReference type="EMBL" id="RCW48981.1"/>
    </source>
</evidence>
<keyword evidence="3" id="KW-1185">Reference proteome</keyword>
<evidence type="ECO:0000313" key="3">
    <source>
        <dbReference type="Proteomes" id="UP000252415"/>
    </source>
</evidence>
<proteinExistence type="predicted"/>
<sequence length="142" mass="15166">MMGIIYSLLAGILISVQSVFNTRLSEKAGFWFTNTWVHGTGFALSLIIMLILKDGSMSKLYTVNKLYWIGGACGVIIVFSVMQGINALGPAYSVALLLITQLLVALLIDSLGLFGVDKVPLSANKLIGIGIMIAGVAVFKLK</sequence>
<protein>
    <submittedName>
        <fullName evidence="2">Transporter family-2 protein</fullName>
    </submittedName>
</protein>
<dbReference type="Pfam" id="PF04657">
    <property type="entry name" value="DMT_YdcZ"/>
    <property type="match status" value="1"/>
</dbReference>
<accession>A0A368W4A2</accession>
<evidence type="ECO:0000256" key="1">
    <source>
        <dbReference type="SAM" id="Phobius"/>
    </source>
</evidence>
<dbReference type="PANTHER" id="PTHR34821:SF3">
    <property type="entry name" value="MEMBRANE PROTEIN"/>
    <property type="match status" value="1"/>
</dbReference>
<gene>
    <name evidence="2" type="ORF">DFP97_105166</name>
</gene>
<keyword evidence="1" id="KW-0472">Membrane</keyword>
<dbReference type="InterPro" id="IPR006750">
    <property type="entry name" value="YdcZ"/>
</dbReference>
<dbReference type="GO" id="GO:0005886">
    <property type="term" value="C:plasma membrane"/>
    <property type="evidence" value="ECO:0007669"/>
    <property type="project" value="TreeGrafter"/>
</dbReference>
<dbReference type="Proteomes" id="UP000252415">
    <property type="component" value="Unassembled WGS sequence"/>
</dbReference>
<organism evidence="2 3">
    <name type="scientific">Paenibacillus prosopidis</name>
    <dbReference type="NCBI Taxonomy" id="630520"/>
    <lineage>
        <taxon>Bacteria</taxon>
        <taxon>Bacillati</taxon>
        <taxon>Bacillota</taxon>
        <taxon>Bacilli</taxon>
        <taxon>Bacillales</taxon>
        <taxon>Paenibacillaceae</taxon>
        <taxon>Paenibacillus</taxon>
    </lineage>
</organism>
<feature type="transmembrane region" description="Helical" evidence="1">
    <location>
        <begin position="64"/>
        <end position="85"/>
    </location>
</feature>
<keyword evidence="1" id="KW-0812">Transmembrane</keyword>
<dbReference type="OrthoDB" id="2382207at2"/>
<feature type="transmembrane region" description="Helical" evidence="1">
    <location>
        <begin position="123"/>
        <end position="141"/>
    </location>
</feature>
<dbReference type="EMBL" id="QPJD01000005">
    <property type="protein sequence ID" value="RCW48981.1"/>
    <property type="molecule type" value="Genomic_DNA"/>
</dbReference>
<dbReference type="AlphaFoldDB" id="A0A368W4A2"/>
<dbReference type="PANTHER" id="PTHR34821">
    <property type="entry name" value="INNER MEMBRANE PROTEIN YDCZ"/>
    <property type="match status" value="1"/>
</dbReference>
<keyword evidence="1" id="KW-1133">Transmembrane helix</keyword>
<dbReference type="RefSeq" id="WP_114379732.1">
    <property type="nucleotide sequence ID" value="NZ_QPJD01000005.1"/>
</dbReference>
<feature type="transmembrane region" description="Helical" evidence="1">
    <location>
        <begin position="28"/>
        <end position="52"/>
    </location>
</feature>